<dbReference type="Pfam" id="PF03633">
    <property type="entry name" value="Glyco_hydro_65C"/>
    <property type="match status" value="1"/>
</dbReference>
<proteinExistence type="predicted"/>
<dbReference type="SMART" id="SM01068">
    <property type="entry name" value="CBM_X"/>
    <property type="match status" value="1"/>
</dbReference>
<evidence type="ECO:0000259" key="5">
    <source>
        <dbReference type="Pfam" id="PF17167"/>
    </source>
</evidence>
<evidence type="ECO:0000256" key="2">
    <source>
        <dbReference type="ARBA" id="ARBA00022679"/>
    </source>
</evidence>
<sequence length="809" mass="88212">MRYGHFDDAAREYVITRPDTPRSWINYLGSRLYGGIVTQNAGGYSFYRSGGTGRVLRMRFNGVPVDEPGRFVYLRDDATGDYWSASWQPVGKPLGEYDARVRHGLGYSVFEAGYAGIRSELTTFIPAGQAFEYWSLEVHNPGPDARTISVFSYAELANEWSYRQDLENLQYSQYVVVCRYRDGMIHRRNSTREADSDLWFAVAGADVVGFDTDRDAFLGPYHTQANPLAVERGECSGSEATGDNACASLQVRLELAPGERRQVIFCLGVGNPDEPWRDERPRIGAPAGDPPLPPGRQVMAEYATPERVAAELAALRAEWAERLGTLQVTTPDPTLDSMVNVWHAYQTHMTFSWSRGVSLVEAGDRDGLGYRDTAQDCLAVTHAIPAAVRERLDMLLTAQTAEGGGLPLVKPLTHTPGSEPTPALEQYRSDDALWLPIAVAAVVGESGDQGYLAQVLPFADHGEATVLDHLLRALDFSLAHRGSNGLVQGLAADWNDCLQFGTTGESMFSTFLLANGLRVVGELAAAAGRDDVADRCASGLAELAPAIDAAWDGDWFIRGISATGAALGSVEADEGRIYLEPNVWAAISGATSRERAERAMDAVHEHLATEHGVALCDPPHTHPMEGIGLSLLVFPPGHKENGGIFCHANSWAIVAEAVLGRGDRAYDYYRSYLPAKGDGDADPRQEVHQAEPYVYSQFTHGPSSPRFGQARNPWLTGTASWTYVAVTQYLLGVRPEVGGLRVDPCLPTAWDGFEMTRAFRGRTVRVRVRNPEHVSRGVVSMEVDGVPVVGNLAPESMLRDGSVLDVRLG</sequence>
<dbReference type="InterPro" id="IPR010383">
    <property type="entry name" value="Glyco_hydrolase_94_b-supersand"/>
</dbReference>
<reference evidence="6 7" key="1">
    <citation type="submission" date="2019-07" db="EMBL/GenBank/DDBJ databases">
        <title>Whole genome shotgun sequence of Actinotalea fermentans NBRC 105374.</title>
        <authorList>
            <person name="Hosoyama A."/>
            <person name="Uohara A."/>
            <person name="Ohji S."/>
            <person name="Ichikawa N."/>
        </authorList>
    </citation>
    <scope>NUCLEOTIDE SEQUENCE [LARGE SCALE GENOMIC DNA]</scope>
    <source>
        <strain evidence="6 7">NBRC 105374</strain>
    </source>
</reference>
<feature type="domain" description="Glycosyl hydrolase 94 catalytic" evidence="5">
    <location>
        <begin position="319"/>
        <end position="732"/>
    </location>
</feature>
<dbReference type="InterPro" id="IPR037828">
    <property type="entry name" value="GH94N_ChBP"/>
</dbReference>
<evidence type="ECO:0000259" key="3">
    <source>
        <dbReference type="Pfam" id="PF03633"/>
    </source>
</evidence>
<organism evidence="6 7">
    <name type="scientific">Actinotalea fermentans</name>
    <dbReference type="NCBI Taxonomy" id="43671"/>
    <lineage>
        <taxon>Bacteria</taxon>
        <taxon>Bacillati</taxon>
        <taxon>Actinomycetota</taxon>
        <taxon>Actinomycetes</taxon>
        <taxon>Micrococcales</taxon>
        <taxon>Cellulomonadaceae</taxon>
        <taxon>Actinotalea</taxon>
    </lineage>
</organism>
<dbReference type="SUPFAM" id="SSF48208">
    <property type="entry name" value="Six-hairpin glycosidases"/>
    <property type="match status" value="1"/>
</dbReference>
<dbReference type="GO" id="GO:0005975">
    <property type="term" value="P:carbohydrate metabolic process"/>
    <property type="evidence" value="ECO:0007669"/>
    <property type="project" value="InterPro"/>
</dbReference>
<dbReference type="Proteomes" id="UP000321484">
    <property type="component" value="Unassembled WGS sequence"/>
</dbReference>
<evidence type="ECO:0000256" key="1">
    <source>
        <dbReference type="ARBA" id="ARBA00022676"/>
    </source>
</evidence>
<keyword evidence="7" id="KW-1185">Reference proteome</keyword>
<dbReference type="CDD" id="cd11755">
    <property type="entry name" value="GH94N_ChBP_like"/>
    <property type="match status" value="1"/>
</dbReference>
<evidence type="ECO:0000259" key="4">
    <source>
        <dbReference type="Pfam" id="PF06165"/>
    </source>
</evidence>
<comment type="caution">
    <text evidence="6">The sequence shown here is derived from an EMBL/GenBank/DDBJ whole genome shotgun (WGS) entry which is preliminary data.</text>
</comment>
<dbReference type="PANTHER" id="PTHR37469">
    <property type="entry name" value="CELLOBIONIC ACID PHOSPHORYLASE-RELATED"/>
    <property type="match status" value="1"/>
</dbReference>
<keyword evidence="1" id="KW-0328">Glycosyltransferase</keyword>
<keyword evidence="2" id="KW-0808">Transferase</keyword>
<feature type="domain" description="Glycosyl hydrolase 94 supersandwich" evidence="4">
    <location>
        <begin position="11"/>
        <end position="274"/>
    </location>
</feature>
<dbReference type="InterPro" id="IPR008928">
    <property type="entry name" value="6-hairpin_glycosidase_sf"/>
</dbReference>
<dbReference type="AlphaFoldDB" id="A0A511YZ26"/>
<dbReference type="Gene3D" id="1.50.10.10">
    <property type="match status" value="1"/>
</dbReference>
<evidence type="ECO:0000313" key="6">
    <source>
        <dbReference type="EMBL" id="GEN80450.1"/>
    </source>
</evidence>
<name>A0A511YZ26_9CELL</name>
<dbReference type="Pfam" id="PF06165">
    <property type="entry name" value="GH94_b-supersand"/>
    <property type="match status" value="1"/>
</dbReference>
<dbReference type="GO" id="GO:0016757">
    <property type="term" value="F:glycosyltransferase activity"/>
    <property type="evidence" value="ECO:0007669"/>
    <property type="project" value="UniProtKB-KW"/>
</dbReference>
<dbReference type="InterPro" id="IPR052047">
    <property type="entry name" value="GH94_Enzymes"/>
</dbReference>
<dbReference type="InterPro" id="IPR033432">
    <property type="entry name" value="GH94_catalytic"/>
</dbReference>
<dbReference type="EMBL" id="BJYK01000007">
    <property type="protein sequence ID" value="GEN80450.1"/>
    <property type="molecule type" value="Genomic_DNA"/>
</dbReference>
<dbReference type="InterPro" id="IPR011013">
    <property type="entry name" value="Gal_mutarotase_sf_dom"/>
</dbReference>
<dbReference type="SUPFAM" id="SSF74650">
    <property type="entry name" value="Galactose mutarotase-like"/>
    <property type="match status" value="1"/>
</dbReference>
<protein>
    <submittedName>
        <fullName evidence="6">N,N'-diacetylchitobiose phosphorylase</fullName>
    </submittedName>
</protein>
<dbReference type="Gene3D" id="2.60.420.10">
    <property type="entry name" value="Maltose phosphorylase, domain 3"/>
    <property type="match status" value="1"/>
</dbReference>
<dbReference type="GO" id="GO:0030246">
    <property type="term" value="F:carbohydrate binding"/>
    <property type="evidence" value="ECO:0007669"/>
    <property type="project" value="InterPro"/>
</dbReference>
<dbReference type="RefSeq" id="WP_034245404.1">
    <property type="nucleotide sequence ID" value="NZ_BJYK01000007.1"/>
</dbReference>
<dbReference type="PANTHER" id="PTHR37469:SF3">
    <property type="entry name" value="PUTATIVE-RELATED"/>
    <property type="match status" value="1"/>
</dbReference>
<dbReference type="OrthoDB" id="9769991at2"/>
<feature type="domain" description="Glycoside hydrolase family 65 C-terminal" evidence="3">
    <location>
        <begin position="736"/>
        <end position="774"/>
    </location>
</feature>
<dbReference type="Gene3D" id="2.70.98.40">
    <property type="entry name" value="Glycoside hydrolase, family 65, N-terminal domain"/>
    <property type="match status" value="1"/>
</dbReference>
<gene>
    <name evidence="6" type="ORF">AFE02nite_21840</name>
</gene>
<dbReference type="Pfam" id="PF17167">
    <property type="entry name" value="Glyco_hydro_94"/>
    <property type="match status" value="1"/>
</dbReference>
<dbReference type="InterPro" id="IPR005194">
    <property type="entry name" value="Glyco_hydro_65_C"/>
</dbReference>
<accession>A0A511YZ26</accession>
<evidence type="ECO:0000313" key="7">
    <source>
        <dbReference type="Proteomes" id="UP000321484"/>
    </source>
</evidence>
<dbReference type="InterPro" id="IPR037018">
    <property type="entry name" value="GH65_N"/>
</dbReference>
<dbReference type="InterPro" id="IPR012341">
    <property type="entry name" value="6hp_glycosidase-like_sf"/>
</dbReference>